<organism evidence="5 6">
    <name type="scientific">Paracoccus liaowanqingii</name>
    <dbReference type="NCBI Taxonomy" id="2560053"/>
    <lineage>
        <taxon>Bacteria</taxon>
        <taxon>Pseudomonadati</taxon>
        <taxon>Pseudomonadota</taxon>
        <taxon>Alphaproteobacteria</taxon>
        <taxon>Rhodobacterales</taxon>
        <taxon>Paracoccaceae</taxon>
        <taxon>Paracoccus</taxon>
    </lineage>
</organism>
<dbReference type="OrthoDB" id="9800350at2"/>
<dbReference type="PANTHER" id="PTHR33204:SF18">
    <property type="entry name" value="TRANSCRIPTIONAL REGULATORY PROTEIN"/>
    <property type="match status" value="1"/>
</dbReference>
<keyword evidence="6" id="KW-1185">Reference proteome</keyword>
<evidence type="ECO:0000313" key="6">
    <source>
        <dbReference type="Proteomes" id="UP000297972"/>
    </source>
</evidence>
<name>A0A4Z1BZ68_9RHOB</name>
<accession>A0A4Z1BZ68</accession>
<dbReference type="InterPro" id="IPR002577">
    <property type="entry name" value="HTH_HxlR"/>
</dbReference>
<dbReference type="PANTHER" id="PTHR33204">
    <property type="entry name" value="TRANSCRIPTIONAL REGULATOR, MARR FAMILY"/>
    <property type="match status" value="1"/>
</dbReference>
<dbReference type="GO" id="GO:0003677">
    <property type="term" value="F:DNA binding"/>
    <property type="evidence" value="ECO:0007669"/>
    <property type="project" value="UniProtKB-KW"/>
</dbReference>
<dbReference type="EMBL" id="SRPG01000617">
    <property type="protein sequence ID" value="TGN35440.1"/>
    <property type="molecule type" value="Genomic_DNA"/>
</dbReference>
<keyword evidence="3" id="KW-0804">Transcription</keyword>
<dbReference type="Pfam" id="PF01638">
    <property type="entry name" value="HxlR"/>
    <property type="match status" value="1"/>
</dbReference>
<proteinExistence type="predicted"/>
<dbReference type="SUPFAM" id="SSF46785">
    <property type="entry name" value="Winged helix' DNA-binding domain"/>
    <property type="match status" value="1"/>
</dbReference>
<evidence type="ECO:0000256" key="3">
    <source>
        <dbReference type="ARBA" id="ARBA00023163"/>
    </source>
</evidence>
<dbReference type="InterPro" id="IPR036388">
    <property type="entry name" value="WH-like_DNA-bd_sf"/>
</dbReference>
<feature type="domain" description="HTH hxlR-type" evidence="4">
    <location>
        <begin position="5"/>
        <end position="68"/>
    </location>
</feature>
<dbReference type="Gene3D" id="1.10.10.10">
    <property type="entry name" value="Winged helix-like DNA-binding domain superfamily/Winged helix DNA-binding domain"/>
    <property type="match status" value="1"/>
</dbReference>
<dbReference type="PROSITE" id="PS51118">
    <property type="entry name" value="HTH_HXLR"/>
    <property type="match status" value="1"/>
</dbReference>
<protein>
    <submittedName>
        <fullName evidence="5">Transcriptional regulator</fullName>
    </submittedName>
</protein>
<keyword evidence="2" id="KW-0238">DNA-binding</keyword>
<reference evidence="5 6" key="1">
    <citation type="submission" date="2019-03" db="EMBL/GenBank/DDBJ databases">
        <authorList>
            <person name="Li J."/>
        </authorList>
    </citation>
    <scope>NUCLEOTIDE SEQUENCE [LARGE SCALE GENOMIC DNA]</scope>
    <source>
        <strain evidence="5 6">3058</strain>
    </source>
</reference>
<evidence type="ECO:0000313" key="5">
    <source>
        <dbReference type="EMBL" id="TGN35440.1"/>
    </source>
</evidence>
<gene>
    <name evidence="5" type="ORF">E4L95_23405</name>
</gene>
<keyword evidence="1" id="KW-0805">Transcription regulation</keyword>
<evidence type="ECO:0000256" key="1">
    <source>
        <dbReference type="ARBA" id="ARBA00023015"/>
    </source>
</evidence>
<sequence length="68" mass="7721">MRGGGPSGQFYPRCHCRWTVLALHALCEGPLRFDALRRAVPGVTQKVLTQCLRRLAQHQQSYDERVKG</sequence>
<evidence type="ECO:0000259" key="4">
    <source>
        <dbReference type="PROSITE" id="PS51118"/>
    </source>
</evidence>
<comment type="caution">
    <text evidence="5">The sequence shown here is derived from an EMBL/GenBank/DDBJ whole genome shotgun (WGS) entry which is preliminary data.</text>
</comment>
<evidence type="ECO:0000256" key="2">
    <source>
        <dbReference type="ARBA" id="ARBA00023125"/>
    </source>
</evidence>
<dbReference type="InterPro" id="IPR036390">
    <property type="entry name" value="WH_DNA-bd_sf"/>
</dbReference>
<dbReference type="AlphaFoldDB" id="A0A4Z1BZ68"/>
<dbReference type="Proteomes" id="UP000297972">
    <property type="component" value="Unassembled WGS sequence"/>
</dbReference>